<dbReference type="InterPro" id="IPR037914">
    <property type="entry name" value="SpoVT-AbrB_sf"/>
</dbReference>
<protein>
    <recommendedName>
        <fullName evidence="1">SpoVT-AbrB domain-containing protein</fullName>
    </recommendedName>
</protein>
<dbReference type="SUPFAM" id="SSF89447">
    <property type="entry name" value="AbrB/MazE/MraZ-like"/>
    <property type="match status" value="1"/>
</dbReference>
<dbReference type="RefSeq" id="YP_009325067.1">
    <property type="nucleotide sequence ID" value="NC_031944.1"/>
</dbReference>
<organism evidence="2 3">
    <name type="scientific">Synechococcus phage S-WAM1</name>
    <dbReference type="NCBI Taxonomy" id="1815521"/>
    <lineage>
        <taxon>Viruses</taxon>
        <taxon>Duplodnaviria</taxon>
        <taxon>Heunggongvirae</taxon>
        <taxon>Uroviricota</taxon>
        <taxon>Caudoviricetes</taxon>
        <taxon>Pantevenvirales</taxon>
        <taxon>Kyanoviridae</taxon>
        <taxon>Sokavirus</taxon>
        <taxon>Sokavirus swam1</taxon>
    </lineage>
</organism>
<name>A0A1D8KSB2_9CAUD</name>
<reference evidence="2 3" key="1">
    <citation type="journal article" date="2016" name="Virology">
        <title>The genomic content and context of auxiliary metabolic genes in marine cyanomyoviruses.</title>
        <authorList>
            <person name="Crummett L.T."/>
            <person name="Puxty R.J."/>
            <person name="Weihe C."/>
            <person name="Marston M.F."/>
            <person name="Martiny J.B."/>
        </authorList>
    </citation>
    <scope>NUCLEOTIDE SEQUENCE [LARGE SCALE GENOMIC DNA]</scope>
    <source>
        <strain evidence="2">0810PA09</strain>
    </source>
</reference>
<dbReference type="InterPro" id="IPR007159">
    <property type="entry name" value="SpoVT-AbrB_dom"/>
</dbReference>
<evidence type="ECO:0000259" key="1">
    <source>
        <dbReference type="Pfam" id="PF04014"/>
    </source>
</evidence>
<dbReference type="KEGG" id="vg:30310031"/>
<evidence type="ECO:0000313" key="3">
    <source>
        <dbReference type="Proteomes" id="UP000204364"/>
    </source>
</evidence>
<accession>A0A1D8KSB2</accession>
<dbReference type="EMBL" id="KU686210">
    <property type="protein sequence ID" value="AOV61551.1"/>
    <property type="molecule type" value="Genomic_DNA"/>
</dbReference>
<evidence type="ECO:0000313" key="2">
    <source>
        <dbReference type="EMBL" id="AOV61551.1"/>
    </source>
</evidence>
<dbReference type="GO" id="GO:0003677">
    <property type="term" value="F:DNA binding"/>
    <property type="evidence" value="ECO:0007669"/>
    <property type="project" value="InterPro"/>
</dbReference>
<dbReference type="Pfam" id="PF04014">
    <property type="entry name" value="MazE_antitoxin"/>
    <property type="match status" value="1"/>
</dbReference>
<gene>
    <name evidence="2" type="ORF">P090810_078</name>
</gene>
<feature type="domain" description="SpoVT-AbrB" evidence="1">
    <location>
        <begin position="19"/>
        <end position="52"/>
    </location>
</feature>
<proteinExistence type="predicted"/>
<sequence length="55" mass="6398">MSKRYTIPVQVDESDNPFITFPEELIEELGWIEGDVLEWSEDIDGTILLKKSEEL</sequence>
<keyword evidence="3" id="KW-1185">Reference proteome</keyword>
<dbReference type="GeneID" id="30310031"/>
<dbReference type="Proteomes" id="UP000204364">
    <property type="component" value="Segment"/>
</dbReference>